<proteinExistence type="predicted"/>
<accession>A0A834HYC8</accession>
<evidence type="ECO:0000313" key="2">
    <source>
        <dbReference type="Proteomes" id="UP000625711"/>
    </source>
</evidence>
<name>A0A834HYC8_RHYFE</name>
<reference evidence="1" key="1">
    <citation type="submission" date="2020-08" db="EMBL/GenBank/DDBJ databases">
        <title>Genome sequencing and assembly of the red palm weevil Rhynchophorus ferrugineus.</title>
        <authorList>
            <person name="Dias G.B."/>
            <person name="Bergman C.M."/>
            <person name="Manee M."/>
        </authorList>
    </citation>
    <scope>NUCLEOTIDE SEQUENCE</scope>
    <source>
        <strain evidence="1">AA-2017</strain>
        <tissue evidence="1">Whole larva</tissue>
    </source>
</reference>
<protein>
    <submittedName>
        <fullName evidence="1">Uncharacterized protein</fullName>
    </submittedName>
</protein>
<keyword evidence="2" id="KW-1185">Reference proteome</keyword>
<dbReference type="AlphaFoldDB" id="A0A834HYC8"/>
<dbReference type="EMBL" id="JAACXV010014236">
    <property type="protein sequence ID" value="KAF7269378.1"/>
    <property type="molecule type" value="Genomic_DNA"/>
</dbReference>
<gene>
    <name evidence="1" type="ORF">GWI33_017594</name>
</gene>
<dbReference type="Proteomes" id="UP000625711">
    <property type="component" value="Unassembled WGS sequence"/>
</dbReference>
<organism evidence="1 2">
    <name type="scientific">Rhynchophorus ferrugineus</name>
    <name type="common">Red palm weevil</name>
    <name type="synonym">Curculio ferrugineus</name>
    <dbReference type="NCBI Taxonomy" id="354439"/>
    <lineage>
        <taxon>Eukaryota</taxon>
        <taxon>Metazoa</taxon>
        <taxon>Ecdysozoa</taxon>
        <taxon>Arthropoda</taxon>
        <taxon>Hexapoda</taxon>
        <taxon>Insecta</taxon>
        <taxon>Pterygota</taxon>
        <taxon>Neoptera</taxon>
        <taxon>Endopterygota</taxon>
        <taxon>Coleoptera</taxon>
        <taxon>Polyphaga</taxon>
        <taxon>Cucujiformia</taxon>
        <taxon>Curculionidae</taxon>
        <taxon>Dryophthorinae</taxon>
        <taxon>Rhynchophorus</taxon>
    </lineage>
</organism>
<comment type="caution">
    <text evidence="1">The sequence shown here is derived from an EMBL/GenBank/DDBJ whole genome shotgun (WGS) entry which is preliminary data.</text>
</comment>
<evidence type="ECO:0000313" key="1">
    <source>
        <dbReference type="EMBL" id="KAF7269378.1"/>
    </source>
</evidence>
<sequence>MTLVHSEYNGIRRPVSYQRANNSLSVFFYYPLRSCCIRFHHGSVIKSRRHLQISARSTHQLPDGKVIFDEKDLCRDVTVCCVPLPYADFASRRKTGDRRALLCQCRTEELWKSGAKVYRAR</sequence>